<gene>
    <name evidence="1" type="ORF">IAD26_05550</name>
</gene>
<dbReference type="Proteomes" id="UP000886748">
    <property type="component" value="Unassembled WGS sequence"/>
</dbReference>
<accession>A0A9D1N0T8</accession>
<proteinExistence type="predicted"/>
<dbReference type="AlphaFoldDB" id="A0A9D1N0T8"/>
<sequence length="97" mass="10847">MANLGIIEIYGTEGWVDAEAKMAEKYEGFAFEAGKQYTLQVIGNNKICITDGTTPEEEEGFEKSKDPFAYTHAASTKLFVKCKYQRPFTSIHVNIAD</sequence>
<evidence type="ECO:0000313" key="1">
    <source>
        <dbReference type="EMBL" id="HIU92583.1"/>
    </source>
</evidence>
<protein>
    <submittedName>
        <fullName evidence="1">Uncharacterized protein</fullName>
    </submittedName>
</protein>
<dbReference type="EMBL" id="DVOD01000042">
    <property type="protein sequence ID" value="HIU92583.1"/>
    <property type="molecule type" value="Genomic_DNA"/>
</dbReference>
<organism evidence="1 2">
    <name type="scientific">Candidatus Limenecus avicola</name>
    <dbReference type="NCBI Taxonomy" id="2840847"/>
    <lineage>
        <taxon>Bacteria</taxon>
        <taxon>Bacillati</taxon>
        <taxon>Bacillota</taxon>
        <taxon>Clostridia</taxon>
        <taxon>Eubacteriales</taxon>
        <taxon>Clostridiaceae</taxon>
        <taxon>Clostridiaceae incertae sedis</taxon>
        <taxon>Candidatus Limenecus</taxon>
    </lineage>
</organism>
<reference evidence="1" key="2">
    <citation type="journal article" date="2021" name="PeerJ">
        <title>Extensive microbial diversity within the chicken gut microbiome revealed by metagenomics and culture.</title>
        <authorList>
            <person name="Gilroy R."/>
            <person name="Ravi A."/>
            <person name="Getino M."/>
            <person name="Pursley I."/>
            <person name="Horton D.L."/>
            <person name="Alikhan N.F."/>
            <person name="Baker D."/>
            <person name="Gharbi K."/>
            <person name="Hall N."/>
            <person name="Watson M."/>
            <person name="Adriaenssens E.M."/>
            <person name="Foster-Nyarko E."/>
            <person name="Jarju S."/>
            <person name="Secka A."/>
            <person name="Antonio M."/>
            <person name="Oren A."/>
            <person name="Chaudhuri R.R."/>
            <person name="La Ragione R."/>
            <person name="Hildebrand F."/>
            <person name="Pallen M.J."/>
        </authorList>
    </citation>
    <scope>NUCLEOTIDE SEQUENCE</scope>
    <source>
        <strain evidence="1">CHK154-7741</strain>
    </source>
</reference>
<name>A0A9D1N0T8_9CLOT</name>
<comment type="caution">
    <text evidence="1">The sequence shown here is derived from an EMBL/GenBank/DDBJ whole genome shotgun (WGS) entry which is preliminary data.</text>
</comment>
<reference evidence="1" key="1">
    <citation type="submission" date="2020-10" db="EMBL/GenBank/DDBJ databases">
        <authorList>
            <person name="Gilroy R."/>
        </authorList>
    </citation>
    <scope>NUCLEOTIDE SEQUENCE</scope>
    <source>
        <strain evidence="1">CHK154-7741</strain>
    </source>
</reference>
<evidence type="ECO:0000313" key="2">
    <source>
        <dbReference type="Proteomes" id="UP000886748"/>
    </source>
</evidence>